<proteinExistence type="predicted"/>
<dbReference type="Gene3D" id="1.10.10.10">
    <property type="entry name" value="Winged helix-like DNA-binding domain superfamily/Winged helix DNA-binding domain"/>
    <property type="match status" value="1"/>
</dbReference>
<keyword evidence="1" id="KW-0805">Transcription regulation</keyword>
<keyword evidence="6" id="KW-1185">Reference proteome</keyword>
<dbReference type="EMBL" id="JBHLTG010000005">
    <property type="protein sequence ID" value="MFC0680311.1"/>
    <property type="molecule type" value="Genomic_DNA"/>
</dbReference>
<evidence type="ECO:0000256" key="3">
    <source>
        <dbReference type="ARBA" id="ARBA00023163"/>
    </source>
</evidence>
<keyword evidence="3" id="KW-0804">Transcription</keyword>
<dbReference type="Proteomes" id="UP001589896">
    <property type="component" value="Unassembled WGS sequence"/>
</dbReference>
<dbReference type="PANTHER" id="PTHR42756">
    <property type="entry name" value="TRANSCRIPTIONAL REGULATOR, MARR"/>
    <property type="match status" value="1"/>
</dbReference>
<dbReference type="PANTHER" id="PTHR42756:SF1">
    <property type="entry name" value="TRANSCRIPTIONAL REPRESSOR OF EMRAB OPERON"/>
    <property type="match status" value="1"/>
</dbReference>
<dbReference type="PRINTS" id="PR00598">
    <property type="entry name" value="HTHMARR"/>
</dbReference>
<evidence type="ECO:0000256" key="1">
    <source>
        <dbReference type="ARBA" id="ARBA00023015"/>
    </source>
</evidence>
<comment type="caution">
    <text evidence="5">The sequence shown here is derived from an EMBL/GenBank/DDBJ whole genome shotgun (WGS) entry which is preliminary data.</text>
</comment>
<dbReference type="PROSITE" id="PS50995">
    <property type="entry name" value="HTH_MARR_2"/>
    <property type="match status" value="1"/>
</dbReference>
<feature type="domain" description="HTH marR-type" evidence="4">
    <location>
        <begin position="1"/>
        <end position="131"/>
    </location>
</feature>
<evidence type="ECO:0000313" key="5">
    <source>
        <dbReference type="EMBL" id="MFC0680311.1"/>
    </source>
</evidence>
<evidence type="ECO:0000256" key="2">
    <source>
        <dbReference type="ARBA" id="ARBA00023125"/>
    </source>
</evidence>
<reference evidence="5 6" key="1">
    <citation type="submission" date="2024-09" db="EMBL/GenBank/DDBJ databases">
        <authorList>
            <person name="Sun Q."/>
            <person name="Mori K."/>
        </authorList>
    </citation>
    <scope>NUCLEOTIDE SEQUENCE [LARGE SCALE GENOMIC DNA]</scope>
    <source>
        <strain evidence="5 6">KCTC 23076</strain>
    </source>
</reference>
<name>A0ABV6RU43_9GAMM</name>
<dbReference type="Pfam" id="PF12802">
    <property type="entry name" value="MarR_2"/>
    <property type="match status" value="1"/>
</dbReference>
<organism evidence="5 6">
    <name type="scientific">Lysobacter korlensis</name>
    <dbReference type="NCBI Taxonomy" id="553636"/>
    <lineage>
        <taxon>Bacteria</taxon>
        <taxon>Pseudomonadati</taxon>
        <taxon>Pseudomonadota</taxon>
        <taxon>Gammaproteobacteria</taxon>
        <taxon>Lysobacterales</taxon>
        <taxon>Lysobacteraceae</taxon>
        <taxon>Lysobacter</taxon>
    </lineage>
</organism>
<dbReference type="InterPro" id="IPR000835">
    <property type="entry name" value="HTH_MarR-typ"/>
</dbReference>
<dbReference type="SUPFAM" id="SSF46785">
    <property type="entry name" value="Winged helix' DNA-binding domain"/>
    <property type="match status" value="1"/>
</dbReference>
<dbReference type="SMART" id="SM00347">
    <property type="entry name" value="HTH_MARR"/>
    <property type="match status" value="1"/>
</dbReference>
<gene>
    <name evidence="5" type="ORF">ACFFGH_20950</name>
</gene>
<keyword evidence="2" id="KW-0238">DNA-binding</keyword>
<evidence type="ECO:0000259" key="4">
    <source>
        <dbReference type="PROSITE" id="PS50995"/>
    </source>
</evidence>
<dbReference type="RefSeq" id="WP_386671934.1">
    <property type="nucleotide sequence ID" value="NZ_JBHLTG010000005.1"/>
</dbReference>
<dbReference type="InterPro" id="IPR036388">
    <property type="entry name" value="WH-like_DNA-bd_sf"/>
</dbReference>
<dbReference type="InterPro" id="IPR036390">
    <property type="entry name" value="WH_DNA-bd_sf"/>
</dbReference>
<sequence>MSALEKIEQLAQLSGGVIDFVLRDLGLDRGELAVLTSLGAGEMTPSALADLSTVTRAGMTKRLDRLEAQSLVERSAASADRRQILVRATEAGRSIAATGSTLRTDTERKILSPLSATEQEHLEVLLTRLLARFTEGNPVQAAGSEQGSAR</sequence>
<accession>A0ABV6RU43</accession>
<evidence type="ECO:0000313" key="6">
    <source>
        <dbReference type="Proteomes" id="UP001589896"/>
    </source>
</evidence>
<protein>
    <submittedName>
        <fullName evidence="5">MarR family winged helix-turn-helix transcriptional regulator</fullName>
    </submittedName>
</protein>